<keyword evidence="2" id="KW-1185">Reference proteome</keyword>
<sequence length="237" mass="27826">MLLWKLDWEVHILLFSRGHIDARIRIDAGSLWRLTGLYGNLTTSLREDTWELIQRLRRVDNLPWLLGGDFNGILWMDENKGGSDKSILGVCQFRQVVDDCYFEDLGYSGPMMTWTNRRDGDQNIEERLDRNLGDSEWKAVFPNAKVVHLGYNFSDHIPILLKLDYEDKREWVKGCRGFRFEHFWLKDDDCEDIVKEVWAEYGMVNSIEGLRGKLAWCAAKLEAWSKFKFGSLQKKII</sequence>
<dbReference type="Proteomes" id="UP001281410">
    <property type="component" value="Unassembled WGS sequence"/>
</dbReference>
<dbReference type="Gene3D" id="3.60.10.10">
    <property type="entry name" value="Endonuclease/exonuclease/phosphatase"/>
    <property type="match status" value="1"/>
</dbReference>
<name>A0AAE0EJF5_9ROSI</name>
<dbReference type="PANTHER" id="PTHR33710">
    <property type="entry name" value="BNAC02G09200D PROTEIN"/>
    <property type="match status" value="1"/>
</dbReference>
<evidence type="ECO:0000313" key="1">
    <source>
        <dbReference type="EMBL" id="KAK3230032.1"/>
    </source>
</evidence>
<dbReference type="InterPro" id="IPR036691">
    <property type="entry name" value="Endo/exonu/phosph_ase_sf"/>
</dbReference>
<gene>
    <name evidence="1" type="ORF">Dsin_001913</name>
</gene>
<dbReference type="AlphaFoldDB" id="A0AAE0EJF5"/>
<dbReference type="PANTHER" id="PTHR33710:SF71">
    <property type="entry name" value="ENDONUCLEASE_EXONUCLEASE_PHOSPHATASE DOMAIN-CONTAINING PROTEIN"/>
    <property type="match status" value="1"/>
</dbReference>
<dbReference type="EMBL" id="JANJYJ010000001">
    <property type="protein sequence ID" value="KAK3230032.1"/>
    <property type="molecule type" value="Genomic_DNA"/>
</dbReference>
<organism evidence="1 2">
    <name type="scientific">Dipteronia sinensis</name>
    <dbReference type="NCBI Taxonomy" id="43782"/>
    <lineage>
        <taxon>Eukaryota</taxon>
        <taxon>Viridiplantae</taxon>
        <taxon>Streptophyta</taxon>
        <taxon>Embryophyta</taxon>
        <taxon>Tracheophyta</taxon>
        <taxon>Spermatophyta</taxon>
        <taxon>Magnoliopsida</taxon>
        <taxon>eudicotyledons</taxon>
        <taxon>Gunneridae</taxon>
        <taxon>Pentapetalae</taxon>
        <taxon>rosids</taxon>
        <taxon>malvids</taxon>
        <taxon>Sapindales</taxon>
        <taxon>Sapindaceae</taxon>
        <taxon>Hippocastanoideae</taxon>
        <taxon>Acereae</taxon>
        <taxon>Dipteronia</taxon>
    </lineage>
</organism>
<evidence type="ECO:0008006" key="3">
    <source>
        <dbReference type="Google" id="ProtNLM"/>
    </source>
</evidence>
<dbReference type="SUPFAM" id="SSF56219">
    <property type="entry name" value="DNase I-like"/>
    <property type="match status" value="1"/>
</dbReference>
<comment type="caution">
    <text evidence="1">The sequence shown here is derived from an EMBL/GenBank/DDBJ whole genome shotgun (WGS) entry which is preliminary data.</text>
</comment>
<protein>
    <recommendedName>
        <fullName evidence="3">Endonuclease/exonuclease/phosphatase domain-containing protein</fullName>
    </recommendedName>
</protein>
<evidence type="ECO:0000313" key="2">
    <source>
        <dbReference type="Proteomes" id="UP001281410"/>
    </source>
</evidence>
<proteinExistence type="predicted"/>
<accession>A0AAE0EJF5</accession>
<reference evidence="1" key="1">
    <citation type="journal article" date="2023" name="Plant J.">
        <title>Genome sequences and population genomics provide insights into the demographic history, inbreeding, and mutation load of two 'living fossil' tree species of Dipteronia.</title>
        <authorList>
            <person name="Feng Y."/>
            <person name="Comes H.P."/>
            <person name="Chen J."/>
            <person name="Zhu S."/>
            <person name="Lu R."/>
            <person name="Zhang X."/>
            <person name="Li P."/>
            <person name="Qiu J."/>
            <person name="Olsen K.M."/>
            <person name="Qiu Y."/>
        </authorList>
    </citation>
    <scope>NUCLEOTIDE SEQUENCE</scope>
    <source>
        <strain evidence="1">NBL</strain>
    </source>
</reference>